<dbReference type="eggNOG" id="ENOG502STNT">
    <property type="taxonomic scope" value="Eukaryota"/>
</dbReference>
<feature type="region of interest" description="Disordered" evidence="1">
    <location>
        <begin position="572"/>
        <end position="642"/>
    </location>
</feature>
<reference evidence="2 3" key="1">
    <citation type="submission" date="2009-08" db="EMBL/GenBank/DDBJ databases">
        <title>The Genome Sequence of Spizellomyces punctatus strain DAOM BR117.</title>
        <authorList>
            <consortium name="The Broad Institute Genome Sequencing Platform"/>
            <person name="Russ C."/>
            <person name="Cuomo C."/>
            <person name="Shea T."/>
            <person name="Young S.K."/>
            <person name="Zeng Q."/>
            <person name="Koehrsen M."/>
            <person name="Haas B."/>
            <person name="Borodovsky M."/>
            <person name="Guigo R."/>
            <person name="Alvarado L."/>
            <person name="Berlin A."/>
            <person name="Bochicchio J."/>
            <person name="Borenstein D."/>
            <person name="Chapman S."/>
            <person name="Chen Z."/>
            <person name="Engels R."/>
            <person name="Freedman E."/>
            <person name="Gellesch M."/>
            <person name="Goldberg J."/>
            <person name="Griggs A."/>
            <person name="Gujja S."/>
            <person name="Heiman D."/>
            <person name="Hepburn T."/>
            <person name="Howarth C."/>
            <person name="Jen D."/>
            <person name="Larson L."/>
            <person name="Lewis B."/>
            <person name="Mehta T."/>
            <person name="Park D."/>
            <person name="Pearson M."/>
            <person name="Roberts A."/>
            <person name="Saif S."/>
            <person name="Shenoy N."/>
            <person name="Sisk P."/>
            <person name="Stolte C."/>
            <person name="Sykes S."/>
            <person name="Thomson T."/>
            <person name="Walk T."/>
            <person name="White J."/>
            <person name="Yandava C."/>
            <person name="Burger G."/>
            <person name="Gray M.W."/>
            <person name="Holland P.W.H."/>
            <person name="King N."/>
            <person name="Lang F.B.F."/>
            <person name="Roger A.J."/>
            <person name="Ruiz-Trillo I."/>
            <person name="Lander E."/>
            <person name="Nusbaum C."/>
        </authorList>
    </citation>
    <scope>NUCLEOTIDE SEQUENCE [LARGE SCALE GENOMIC DNA]</scope>
    <source>
        <strain evidence="2 3">DAOM BR117</strain>
    </source>
</reference>
<proteinExistence type="predicted"/>
<dbReference type="EMBL" id="KQ257463">
    <property type="protein sequence ID" value="KNC97724.1"/>
    <property type="molecule type" value="Genomic_DNA"/>
</dbReference>
<dbReference type="Proteomes" id="UP000053201">
    <property type="component" value="Unassembled WGS sequence"/>
</dbReference>
<evidence type="ECO:0000256" key="1">
    <source>
        <dbReference type="SAM" id="MobiDB-lite"/>
    </source>
</evidence>
<dbReference type="AlphaFoldDB" id="A0A0L0HA01"/>
<dbReference type="InParanoid" id="A0A0L0HA01"/>
<evidence type="ECO:0000313" key="3">
    <source>
        <dbReference type="Proteomes" id="UP000053201"/>
    </source>
</evidence>
<dbReference type="OrthoDB" id="10031156at2759"/>
<dbReference type="GeneID" id="27690424"/>
<gene>
    <name evidence="2" type="ORF">SPPG_07186</name>
</gene>
<dbReference type="RefSeq" id="XP_016605764.1">
    <property type="nucleotide sequence ID" value="XM_016755359.1"/>
</dbReference>
<organism evidence="2 3">
    <name type="scientific">Spizellomyces punctatus (strain DAOM BR117)</name>
    <dbReference type="NCBI Taxonomy" id="645134"/>
    <lineage>
        <taxon>Eukaryota</taxon>
        <taxon>Fungi</taxon>
        <taxon>Fungi incertae sedis</taxon>
        <taxon>Chytridiomycota</taxon>
        <taxon>Chytridiomycota incertae sedis</taxon>
        <taxon>Chytridiomycetes</taxon>
        <taxon>Spizellomycetales</taxon>
        <taxon>Spizellomycetaceae</taxon>
        <taxon>Spizellomyces</taxon>
    </lineage>
</organism>
<name>A0A0L0HA01_SPIPD</name>
<protein>
    <submittedName>
        <fullName evidence="2">Uncharacterized protein</fullName>
    </submittedName>
</protein>
<dbReference type="PANTHER" id="PTHR47839">
    <property type="entry name" value="DOMAIN PROTEIN, PUTATIVE (AFU_ORTHOLOGUE AFUA_6G04830)-RELATED"/>
    <property type="match status" value="1"/>
</dbReference>
<sequence length="830" mass="94458">MPPLPECTPDQDPRKDLNIHRTYHETSTSFTTQREFLQNWIDQCRSLARGEPAFVATECRVGNVGKVRFFGVCDKTTLLALGYVCELILTDPKGEAAVRTYFTNYGTVLKRHMMAMGKSSKRNDTRSAGYFGEGVKVAINRLTAEGARVRYFTGWNLWTFEYDQEDILQLRFQHLSSPQATTAIVDLLNDSGVRFPLRRNFTLRPIDTADYLFLHRAAYPNIQTNILRTTDIEVIVDVPELFGNLYVKDIKCIADTDLRVKGRVDGKSVEWGFAVNYIGPQTNYNLLGLSRDRNTLYPGKILRFVPGLFSSLDTLISPSDKRTFAAYLLKMLMQQSQTSGGLSNQLRNSNDRKVDQIFADYIFFALASSVAMRPLVEDDLQHFFPFLKYEQDDAKQATYLGAYVIEVPQDVFNILELSRFYQKLTQLWDRKKEEAKRQPDYDLSPIAAFADDLCKAIYSFFQIPREAIAFKAFPINRENPNQTVVIDVPVPNLPSGKGYIIDGNLLNRPAAHRIQRKQTGEKCDRTDCMCVQMCVIDALKVLLSNGNRSMQRKLEKTMLRRSLEGFMQNLPPSVAQEEEEQQKIGSAFSNPREQETNPGGTPLRSSSTGEAGNRRHTGTKTQPPPDIAQDTGDEGPRLPVKPTDLESLANDIVRDVQEYARNASSSAPDSILHVANPVKKWKLVTCDGCPCLNLVKVHNLYIDANTTSPPGAEILNLRDVFWDLVLAPLANLFKYPKTKVHIFWEGKGLIAFNKGGILYYNLRYFDVLHRKRVESYEIPEVLMWWFVIFAHECAHNVASGHDKEHEWAEEILIQKHLSDLMELCTTYKNY</sequence>
<keyword evidence="3" id="KW-1185">Reference proteome</keyword>
<dbReference type="VEuPathDB" id="FungiDB:SPPG_07186"/>
<dbReference type="PANTHER" id="PTHR47839:SF1">
    <property type="entry name" value="DOMAIN PROTEIN, PUTATIVE (AFU_ORTHOLOGUE AFUA_6G04830)-RELATED"/>
    <property type="match status" value="1"/>
</dbReference>
<accession>A0A0L0HA01</accession>
<feature type="compositionally biased region" description="Polar residues" evidence="1">
    <location>
        <begin position="583"/>
        <end position="610"/>
    </location>
</feature>
<evidence type="ECO:0000313" key="2">
    <source>
        <dbReference type="EMBL" id="KNC97724.1"/>
    </source>
</evidence>